<keyword evidence="4" id="KW-0479">Metal-binding</keyword>
<proteinExistence type="predicted"/>
<dbReference type="GO" id="GO:0005524">
    <property type="term" value="F:ATP binding"/>
    <property type="evidence" value="ECO:0007669"/>
    <property type="project" value="UniProtKB-KW"/>
</dbReference>
<comment type="cofactor">
    <cofactor evidence="1">
        <name>Mg(2+)</name>
        <dbReference type="ChEBI" id="CHEBI:18420"/>
    </cofactor>
</comment>
<dbReference type="Gene3D" id="3.40.50.10330">
    <property type="entry name" value="Probable inorganic polyphosphate/atp-NAD kinase, domain 1"/>
    <property type="match status" value="1"/>
</dbReference>
<dbReference type="Gene3D" id="2.60.200.40">
    <property type="match status" value="1"/>
</dbReference>
<evidence type="ECO:0000313" key="14">
    <source>
        <dbReference type="Proteomes" id="UP000230760"/>
    </source>
</evidence>
<evidence type="ECO:0000256" key="5">
    <source>
        <dbReference type="ARBA" id="ARBA00022741"/>
    </source>
</evidence>
<dbReference type="Pfam" id="PF00781">
    <property type="entry name" value="DAGK_cat"/>
    <property type="match status" value="1"/>
</dbReference>
<evidence type="ECO:0000256" key="9">
    <source>
        <dbReference type="ARBA" id="ARBA00023098"/>
    </source>
</evidence>
<keyword evidence="2" id="KW-0444">Lipid biosynthesis</keyword>
<keyword evidence="7" id="KW-0067">ATP-binding</keyword>
<keyword evidence="11" id="KW-1208">Phospholipid metabolism</keyword>
<dbReference type="GO" id="GO:0005886">
    <property type="term" value="C:plasma membrane"/>
    <property type="evidence" value="ECO:0007669"/>
    <property type="project" value="TreeGrafter"/>
</dbReference>
<evidence type="ECO:0000259" key="12">
    <source>
        <dbReference type="PROSITE" id="PS50146"/>
    </source>
</evidence>
<keyword evidence="5" id="KW-0547">Nucleotide-binding</keyword>
<organism evidence="13 14">
    <name type="scientific">Candidatus Nealsonbacteria bacterium CG_4_10_14_0_2_um_filter_38_17</name>
    <dbReference type="NCBI Taxonomy" id="1974680"/>
    <lineage>
        <taxon>Bacteria</taxon>
        <taxon>Candidatus Nealsoniibacteriota</taxon>
    </lineage>
</organism>
<evidence type="ECO:0000256" key="10">
    <source>
        <dbReference type="ARBA" id="ARBA00023209"/>
    </source>
</evidence>
<evidence type="ECO:0000256" key="6">
    <source>
        <dbReference type="ARBA" id="ARBA00022777"/>
    </source>
</evidence>
<dbReference type="AlphaFoldDB" id="A0A2M7UZ05"/>
<gene>
    <name evidence="13" type="ORF">COX90_00550</name>
</gene>
<reference evidence="14" key="1">
    <citation type="submission" date="2017-09" db="EMBL/GenBank/DDBJ databases">
        <title>Depth-based differentiation of microbial function through sediment-hosted aquifers and enrichment of novel symbionts in the deep terrestrial subsurface.</title>
        <authorList>
            <person name="Probst A.J."/>
            <person name="Ladd B."/>
            <person name="Jarett J.K."/>
            <person name="Geller-Mcgrath D.E."/>
            <person name="Sieber C.M.K."/>
            <person name="Emerson J.B."/>
            <person name="Anantharaman K."/>
            <person name="Thomas B.C."/>
            <person name="Malmstrom R."/>
            <person name="Stieglmeier M."/>
            <person name="Klingl A."/>
            <person name="Woyke T."/>
            <person name="Ryan C.M."/>
            <person name="Banfield J.F."/>
        </authorList>
    </citation>
    <scope>NUCLEOTIDE SEQUENCE [LARGE SCALE GENOMIC DNA]</scope>
</reference>
<dbReference type="PROSITE" id="PS50146">
    <property type="entry name" value="DAGK"/>
    <property type="match status" value="1"/>
</dbReference>
<dbReference type="Pfam" id="PF19279">
    <property type="entry name" value="YegS_C"/>
    <property type="match status" value="1"/>
</dbReference>
<evidence type="ECO:0000256" key="7">
    <source>
        <dbReference type="ARBA" id="ARBA00022840"/>
    </source>
</evidence>
<dbReference type="EMBL" id="PFPB01000013">
    <property type="protein sequence ID" value="PIZ89201.1"/>
    <property type="molecule type" value="Genomic_DNA"/>
</dbReference>
<evidence type="ECO:0000256" key="11">
    <source>
        <dbReference type="ARBA" id="ARBA00023264"/>
    </source>
</evidence>
<evidence type="ECO:0000256" key="2">
    <source>
        <dbReference type="ARBA" id="ARBA00022516"/>
    </source>
</evidence>
<dbReference type="InterPro" id="IPR050187">
    <property type="entry name" value="Lipid_Phosphate_FormReg"/>
</dbReference>
<feature type="domain" description="DAGKc" evidence="12">
    <location>
        <begin position="1"/>
        <end position="135"/>
    </location>
</feature>
<dbReference type="SUPFAM" id="SSF111331">
    <property type="entry name" value="NAD kinase/diacylglycerol kinase-like"/>
    <property type="match status" value="1"/>
</dbReference>
<keyword evidence="6" id="KW-0418">Kinase</keyword>
<dbReference type="PANTHER" id="PTHR12358">
    <property type="entry name" value="SPHINGOSINE KINASE"/>
    <property type="match status" value="1"/>
</dbReference>
<dbReference type="SMART" id="SM00046">
    <property type="entry name" value="DAGKc"/>
    <property type="match status" value="1"/>
</dbReference>
<evidence type="ECO:0000256" key="4">
    <source>
        <dbReference type="ARBA" id="ARBA00022723"/>
    </source>
</evidence>
<dbReference type="Proteomes" id="UP000230760">
    <property type="component" value="Unassembled WGS sequence"/>
</dbReference>
<comment type="caution">
    <text evidence="13">The sequence shown here is derived from an EMBL/GenBank/DDBJ whole genome shotgun (WGS) entry which is preliminary data.</text>
</comment>
<dbReference type="InterPro" id="IPR001206">
    <property type="entry name" value="Diacylglycerol_kinase_cat_dom"/>
</dbReference>
<dbReference type="PANTHER" id="PTHR12358:SF106">
    <property type="entry name" value="LIPID KINASE YEGS"/>
    <property type="match status" value="1"/>
</dbReference>
<dbReference type="NCBIfam" id="TIGR00147">
    <property type="entry name" value="YegS/Rv2252/BmrU family lipid kinase"/>
    <property type="match status" value="1"/>
</dbReference>
<protein>
    <recommendedName>
        <fullName evidence="12">DAGKc domain-containing protein</fullName>
    </recommendedName>
</protein>
<evidence type="ECO:0000256" key="1">
    <source>
        <dbReference type="ARBA" id="ARBA00001946"/>
    </source>
</evidence>
<dbReference type="GO" id="GO:0046872">
    <property type="term" value="F:metal ion binding"/>
    <property type="evidence" value="ECO:0007669"/>
    <property type="project" value="UniProtKB-KW"/>
</dbReference>
<evidence type="ECO:0000256" key="8">
    <source>
        <dbReference type="ARBA" id="ARBA00022842"/>
    </source>
</evidence>
<evidence type="ECO:0000313" key="13">
    <source>
        <dbReference type="EMBL" id="PIZ89201.1"/>
    </source>
</evidence>
<dbReference type="InterPro" id="IPR045540">
    <property type="entry name" value="YegS/DAGK_C"/>
</dbReference>
<name>A0A2M7UZ05_9BACT</name>
<dbReference type="GO" id="GO:0004143">
    <property type="term" value="F:ATP-dependent diacylglycerol kinase activity"/>
    <property type="evidence" value="ECO:0007669"/>
    <property type="project" value="TreeGrafter"/>
</dbReference>
<dbReference type="InterPro" id="IPR017438">
    <property type="entry name" value="ATP-NAD_kinase_N"/>
</dbReference>
<sequence length="303" mass="33326">MSKMKVILNPAARSYSARTESQLRQFLSEEGLDFDLVKTTGPGHATELAKQAIDGGFDVIVAAGGNGMCNEVVNGLMDASAPAKGTAGTFGIIPTGLGNEFAKAVGIPLSLREACHQLAHGQVRLLDVGRVNLPDGKTRFFNNTVGIGFNARIALDLENTRWLWGFPMFVWMTIKAVTRYNQAPIMEIEFNGQRIVQPWLMVVVGNARREGTVFQVTPEAELDDGLFDLLLVPKISRLQILQFIPRFMNGAHVGKKPITLVRTQQVRVSSEAELVAHIDGDILCANAHQLEFEILFRQLRVLC</sequence>
<dbReference type="GO" id="GO:0008654">
    <property type="term" value="P:phospholipid biosynthetic process"/>
    <property type="evidence" value="ECO:0007669"/>
    <property type="project" value="UniProtKB-KW"/>
</dbReference>
<dbReference type="InterPro" id="IPR016064">
    <property type="entry name" value="NAD/diacylglycerol_kinase_sf"/>
</dbReference>
<keyword evidence="3" id="KW-0808">Transferase</keyword>
<evidence type="ECO:0000256" key="3">
    <source>
        <dbReference type="ARBA" id="ARBA00022679"/>
    </source>
</evidence>
<dbReference type="InterPro" id="IPR005218">
    <property type="entry name" value="Diacylglycerol/lipid_kinase"/>
</dbReference>
<keyword evidence="9" id="KW-0443">Lipid metabolism</keyword>
<keyword evidence="8" id="KW-0460">Magnesium</keyword>
<accession>A0A2M7UZ05</accession>
<keyword evidence="10" id="KW-0594">Phospholipid biosynthesis</keyword>